<evidence type="ECO:0000259" key="6">
    <source>
        <dbReference type="Pfam" id="PF00149"/>
    </source>
</evidence>
<keyword evidence="5" id="KW-0464">Manganese</keyword>
<dbReference type="PANTHER" id="PTHR34990">
    <property type="entry name" value="UDP-2,3-DIACYLGLUCOSAMINE HYDROLASE-RELATED"/>
    <property type="match status" value="1"/>
</dbReference>
<keyword evidence="4" id="KW-0472">Membrane</keyword>
<protein>
    <submittedName>
        <fullName evidence="7">UDP-2,3-diacylglucosamine diphosphatase</fullName>
    </submittedName>
</protein>
<dbReference type="Gene3D" id="3.60.21.10">
    <property type="match status" value="1"/>
</dbReference>
<dbReference type="PANTHER" id="PTHR34990:SF2">
    <property type="entry name" value="BLL8164 PROTEIN"/>
    <property type="match status" value="1"/>
</dbReference>
<accession>A0A508A6S3</accession>
<evidence type="ECO:0000256" key="1">
    <source>
        <dbReference type="ARBA" id="ARBA00022475"/>
    </source>
</evidence>
<keyword evidence="3" id="KW-0479">Metal-binding</keyword>
<dbReference type="RefSeq" id="WP_141518260.1">
    <property type="nucleotide sequence ID" value="NZ_VICE01000073.1"/>
</dbReference>
<reference evidence="7 8" key="1">
    <citation type="submission" date="2019-06" db="EMBL/GenBank/DDBJ databases">
        <title>Lysobacter alkalisoli sp. nov. isolated from saline soil.</title>
        <authorList>
            <person name="Sun J.-Q."/>
            <person name="Xu L."/>
        </authorList>
    </citation>
    <scope>NUCLEOTIDE SEQUENCE [LARGE SCALE GENOMIC DNA]</scope>
    <source>
        <strain evidence="7 8">JCM 31130</strain>
    </source>
</reference>
<feature type="domain" description="Calcineurin-like phosphoesterase" evidence="6">
    <location>
        <begin position="17"/>
        <end position="217"/>
    </location>
</feature>
<dbReference type="InterPro" id="IPR004843">
    <property type="entry name" value="Calcineurin-like_PHP"/>
</dbReference>
<dbReference type="EMBL" id="VICE01000073">
    <property type="protein sequence ID" value="TQD45600.1"/>
    <property type="molecule type" value="Genomic_DNA"/>
</dbReference>
<dbReference type="GO" id="GO:0046872">
    <property type="term" value="F:metal ion binding"/>
    <property type="evidence" value="ECO:0007669"/>
    <property type="project" value="UniProtKB-KW"/>
</dbReference>
<keyword evidence="2" id="KW-0997">Cell inner membrane</keyword>
<gene>
    <name evidence="7" type="ORF">FKV25_07900</name>
</gene>
<evidence type="ECO:0000256" key="4">
    <source>
        <dbReference type="ARBA" id="ARBA00023136"/>
    </source>
</evidence>
<proteinExistence type="predicted"/>
<dbReference type="GO" id="GO:0016020">
    <property type="term" value="C:membrane"/>
    <property type="evidence" value="ECO:0007669"/>
    <property type="project" value="GOC"/>
</dbReference>
<evidence type="ECO:0000313" key="7">
    <source>
        <dbReference type="EMBL" id="TQD45600.1"/>
    </source>
</evidence>
<keyword evidence="1" id="KW-1003">Cell membrane</keyword>
<evidence type="ECO:0000256" key="3">
    <source>
        <dbReference type="ARBA" id="ARBA00022723"/>
    </source>
</evidence>
<name>A0A508A6S3_9GAMM</name>
<dbReference type="AlphaFoldDB" id="A0A508A6S3"/>
<comment type="caution">
    <text evidence="7">The sequence shown here is derived from an EMBL/GenBank/DDBJ whole genome shotgun (WGS) entry which is preliminary data.</text>
</comment>
<dbReference type="SUPFAM" id="SSF56300">
    <property type="entry name" value="Metallo-dependent phosphatases"/>
    <property type="match status" value="1"/>
</dbReference>
<dbReference type="OrthoDB" id="9802481at2"/>
<dbReference type="Pfam" id="PF00149">
    <property type="entry name" value="Metallophos"/>
    <property type="match status" value="1"/>
</dbReference>
<dbReference type="GO" id="GO:0009245">
    <property type="term" value="P:lipid A biosynthetic process"/>
    <property type="evidence" value="ECO:0007669"/>
    <property type="project" value="TreeGrafter"/>
</dbReference>
<dbReference type="Proteomes" id="UP000318212">
    <property type="component" value="Unassembled WGS sequence"/>
</dbReference>
<evidence type="ECO:0000256" key="2">
    <source>
        <dbReference type="ARBA" id="ARBA00022519"/>
    </source>
</evidence>
<evidence type="ECO:0000313" key="8">
    <source>
        <dbReference type="Proteomes" id="UP000318212"/>
    </source>
</evidence>
<dbReference type="GO" id="GO:0008758">
    <property type="term" value="F:UDP-2,3-diacylglucosamine hydrolase activity"/>
    <property type="evidence" value="ECO:0007669"/>
    <property type="project" value="TreeGrafter"/>
</dbReference>
<keyword evidence="8" id="KW-1185">Reference proteome</keyword>
<dbReference type="InterPro" id="IPR029052">
    <property type="entry name" value="Metallo-depent_PP-like"/>
</dbReference>
<organism evidence="7 8">
    <name type="scientific">Marilutibacter aestuarii</name>
    <dbReference type="NCBI Taxonomy" id="1706195"/>
    <lineage>
        <taxon>Bacteria</taxon>
        <taxon>Pseudomonadati</taxon>
        <taxon>Pseudomonadota</taxon>
        <taxon>Gammaproteobacteria</taxon>
        <taxon>Lysobacterales</taxon>
        <taxon>Lysobacteraceae</taxon>
        <taxon>Marilutibacter</taxon>
    </lineage>
</organism>
<dbReference type="InterPro" id="IPR043461">
    <property type="entry name" value="LpxH-like"/>
</dbReference>
<sequence>MPPVHGNPVTRLPTRRRAVFISDVHLGSKHCHAAELADFLGGLRCERLYLVGDIVDLWWMAQRRAVWKTHQQRVVEALHALARAGTELVYVPGNHDRPARRFCGLALPRMQVRRRTVHVTADGRRLLVTHGDDYDDATQFGGLQERLGDWLYYRILTGNQWLNRARRHMGLRYWSMSEFLKRRSGAAERYIARFVGAGLADARRRGLDGIVCGHIHRAALFVRDGRIYANDGDWVESLTALCEDPDGSLRLLSHTGETLALLPALANTTPSPVAWPSAA</sequence>
<evidence type="ECO:0000256" key="5">
    <source>
        <dbReference type="ARBA" id="ARBA00023211"/>
    </source>
</evidence>
<dbReference type="CDD" id="cd07398">
    <property type="entry name" value="MPP_YbbF-LpxH"/>
    <property type="match status" value="1"/>
</dbReference>